<sequence length="521" mass="58925">MKIHYPLQAEVVLDPERGEWLSTMKRAGVDKIWLHGYFYGHMASSLAQLCMAKEVLERFDFEVGVINVPLGHPGNALNPDDPDLELALPPSWRCRIDRHGDPVYYCADIEDRMVADSVAAVTAIRDAGFADIFMDDDMRQGNWDREIQGCFCESCVEAFNRTWQRNETRESLSGRIENREISEVLREWMSFQSNKVTSLMTAMAVPGVRLGFMTMPDGDERHGIDITAIQSNLPDCMFRVGEHLYNDRDFGTASSKALELNSILKHLNRVGRENSYSETTCFPYRALSAANLVYKAKLAISAGIPNLMLMSGTYVYEDDYWQAWGDHVRELREMEEALSLYERVYPVHVAYGTHGLYQEPLHSTTLPTLSGLPVKPVRGCEKDAGGEVLLVFGDYTLDEDWEQVLPVYKRVILDARAFAANSDKVSHQKYSNIQVWDHSVGTGDAGAEIRDLRALLALTEWNFPMLTEGTNIALFWLPACSGVILLNLEETSGFCRLAYRGRKHEVTLPPMSCKWIPLLET</sequence>
<dbReference type="EMBL" id="JBHSMI010000067">
    <property type="protein sequence ID" value="MFC5407196.1"/>
    <property type="molecule type" value="Genomic_DNA"/>
</dbReference>
<name>A0ABW0I103_9BACL</name>
<gene>
    <name evidence="1" type="ORF">ACFPOF_31090</name>
</gene>
<evidence type="ECO:0000313" key="2">
    <source>
        <dbReference type="Proteomes" id="UP001596113"/>
    </source>
</evidence>
<dbReference type="Proteomes" id="UP001596113">
    <property type="component" value="Unassembled WGS sequence"/>
</dbReference>
<keyword evidence="2" id="KW-1185">Reference proteome</keyword>
<comment type="caution">
    <text evidence="1">The sequence shown here is derived from an EMBL/GenBank/DDBJ whole genome shotgun (WGS) entry which is preliminary data.</text>
</comment>
<organism evidence="1 2">
    <name type="scientific">Cohnella soli</name>
    <dbReference type="NCBI Taxonomy" id="425005"/>
    <lineage>
        <taxon>Bacteria</taxon>
        <taxon>Bacillati</taxon>
        <taxon>Bacillota</taxon>
        <taxon>Bacilli</taxon>
        <taxon>Bacillales</taxon>
        <taxon>Paenibacillaceae</taxon>
        <taxon>Cohnella</taxon>
    </lineage>
</organism>
<protein>
    <recommendedName>
        <fullName evidence="3">Glycosyl hydrolase-like 10 domain-containing protein</fullName>
    </recommendedName>
</protein>
<accession>A0ABW0I103</accession>
<proteinExistence type="predicted"/>
<dbReference type="RefSeq" id="WP_378139641.1">
    <property type="nucleotide sequence ID" value="NZ_JBHSMI010000067.1"/>
</dbReference>
<evidence type="ECO:0000313" key="1">
    <source>
        <dbReference type="EMBL" id="MFC5407196.1"/>
    </source>
</evidence>
<evidence type="ECO:0008006" key="3">
    <source>
        <dbReference type="Google" id="ProtNLM"/>
    </source>
</evidence>
<reference evidence="2" key="1">
    <citation type="journal article" date="2019" name="Int. J. Syst. Evol. Microbiol.">
        <title>The Global Catalogue of Microorganisms (GCM) 10K type strain sequencing project: providing services to taxonomists for standard genome sequencing and annotation.</title>
        <authorList>
            <consortium name="The Broad Institute Genomics Platform"/>
            <consortium name="The Broad Institute Genome Sequencing Center for Infectious Disease"/>
            <person name="Wu L."/>
            <person name="Ma J."/>
        </authorList>
    </citation>
    <scope>NUCLEOTIDE SEQUENCE [LARGE SCALE GENOMIC DNA]</scope>
    <source>
        <strain evidence="2">CGMCC 1.18575</strain>
    </source>
</reference>